<feature type="region of interest" description="Disordered" evidence="1">
    <location>
        <begin position="336"/>
        <end position="363"/>
    </location>
</feature>
<dbReference type="GeneID" id="30148045"/>
<organism evidence="2 3">
    <name type="scientific">Babjeviella inositovora NRRL Y-12698</name>
    <dbReference type="NCBI Taxonomy" id="984486"/>
    <lineage>
        <taxon>Eukaryota</taxon>
        <taxon>Fungi</taxon>
        <taxon>Dikarya</taxon>
        <taxon>Ascomycota</taxon>
        <taxon>Saccharomycotina</taxon>
        <taxon>Pichiomycetes</taxon>
        <taxon>Serinales incertae sedis</taxon>
        <taxon>Babjeviella</taxon>
    </lineage>
</organism>
<feature type="compositionally biased region" description="Polar residues" evidence="1">
    <location>
        <begin position="156"/>
        <end position="168"/>
    </location>
</feature>
<feature type="compositionally biased region" description="Polar residues" evidence="1">
    <location>
        <begin position="398"/>
        <end position="414"/>
    </location>
</feature>
<accession>A0A1E3QIQ1</accession>
<feature type="region of interest" description="Disordered" evidence="1">
    <location>
        <begin position="534"/>
        <end position="560"/>
    </location>
</feature>
<dbReference type="EMBL" id="KV454445">
    <property type="protein sequence ID" value="ODQ76942.1"/>
    <property type="molecule type" value="Genomic_DNA"/>
</dbReference>
<feature type="region of interest" description="Disordered" evidence="1">
    <location>
        <begin position="36"/>
        <end position="75"/>
    </location>
</feature>
<name>A0A1E3QIQ1_9ASCO</name>
<feature type="region of interest" description="Disordered" evidence="1">
    <location>
        <begin position="383"/>
        <end position="414"/>
    </location>
</feature>
<sequence>MSDSARTWSNQETDPIRLLVQTTPASRHKQMLALSLSPPNAELNTTDAKPKAVHGASGSLGSPLSNAASNNSTTKHNMRAVSPTISNASLSKEPVSRGNVVPTLQSALSNIQSVVINEIQDMRSSFVIDDLASLPPSQLVLTPRAGRSARKAVSRMTPNNHTSQTYKIPLNVNSSGKKRYQITPVATRTLRNKVESSEDEFDDEIDTTISRARSANVSLRKKKSGKEERASTLSTFSIEQRFNPSKTAMNASPKFTKQFKPSQMVMDTSPKLNLTQGPPSANPPRSYKPFSSSYLLDQADDDLLDPDFPHSHLQEVPSVHGAITDSDEDVILDTPQNTSLHPAQPTALKSTPNLGHDTTQRVQSPDVSVDVLLSRINDTINSIKKREKSDRSHRESPRLSTFSMDSTANPAPVNRTLTSKDFLAAYPAANKSKVASSPQRNTTVREESELVNETIPGNNNATILSALNNPTRLVTYPVLSPPRMFAGSKGDGPPNQFSRIKLNTPQATHIDPQGITTQSTLIRPKPKLQHLVSDRPLTFQSPSSPIRNAGSRRESSSRSYDISNAKFTPQQWTNLRRFIGQVNDETSDIMTPTVFYKAINHHGRLKNISPGVDGGVAYVAEDLLGIDYQPSNINQVIDHLYERVVFLQKYSSFQKRKRDSASVSGSERGRYKRKKV</sequence>
<dbReference type="RefSeq" id="XP_018982270.1">
    <property type="nucleotide sequence ID" value="XM_019130192.1"/>
</dbReference>
<dbReference type="Proteomes" id="UP000094336">
    <property type="component" value="Unassembled WGS sequence"/>
</dbReference>
<reference evidence="3" key="1">
    <citation type="submission" date="2016-05" db="EMBL/GenBank/DDBJ databases">
        <title>Comparative genomics of biotechnologically important yeasts.</title>
        <authorList>
            <consortium name="DOE Joint Genome Institute"/>
            <person name="Riley R."/>
            <person name="Haridas S."/>
            <person name="Wolfe K.H."/>
            <person name="Lopes M.R."/>
            <person name="Hittinger C.T."/>
            <person name="Goker M."/>
            <person name="Salamov A."/>
            <person name="Wisecaver J."/>
            <person name="Long T.M."/>
            <person name="Aerts A.L."/>
            <person name="Barry K."/>
            <person name="Choi C."/>
            <person name="Clum A."/>
            <person name="Coughlan A.Y."/>
            <person name="Deshpande S."/>
            <person name="Douglass A.P."/>
            <person name="Hanson S.J."/>
            <person name="Klenk H.-P."/>
            <person name="Labutti K."/>
            <person name="Lapidus A."/>
            <person name="Lindquist E."/>
            <person name="Lipzen A."/>
            <person name="Meier-Kolthoff J.P."/>
            <person name="Ohm R.A."/>
            <person name="Otillar R.P."/>
            <person name="Pangilinan J."/>
            <person name="Peng Y."/>
            <person name="Rokas A."/>
            <person name="Rosa C.A."/>
            <person name="Scheuner C."/>
            <person name="Sibirny A.A."/>
            <person name="Slot J.C."/>
            <person name="Stielow J.B."/>
            <person name="Sun H."/>
            <person name="Kurtzman C.P."/>
            <person name="Blackwell M."/>
            <person name="Grigoriev I.V."/>
            <person name="Jeffries T.W."/>
        </authorList>
    </citation>
    <scope>NUCLEOTIDE SEQUENCE [LARGE SCALE GENOMIC DNA]</scope>
    <source>
        <strain evidence="3">NRRL Y-12698</strain>
    </source>
</reference>
<evidence type="ECO:0000256" key="1">
    <source>
        <dbReference type="SAM" id="MobiDB-lite"/>
    </source>
</evidence>
<dbReference type="AlphaFoldDB" id="A0A1E3QIQ1"/>
<feature type="compositionally biased region" description="Basic and acidic residues" evidence="1">
    <location>
        <begin position="387"/>
        <end position="397"/>
    </location>
</feature>
<feature type="region of interest" description="Disordered" evidence="1">
    <location>
        <begin position="145"/>
        <end position="168"/>
    </location>
</feature>
<proteinExistence type="predicted"/>
<feature type="region of interest" description="Disordered" evidence="1">
    <location>
        <begin position="271"/>
        <end position="291"/>
    </location>
</feature>
<keyword evidence="3" id="KW-1185">Reference proteome</keyword>
<evidence type="ECO:0000313" key="3">
    <source>
        <dbReference type="Proteomes" id="UP000094336"/>
    </source>
</evidence>
<feature type="compositionally biased region" description="Polar residues" evidence="1">
    <location>
        <begin position="59"/>
        <end position="75"/>
    </location>
</feature>
<evidence type="ECO:0000313" key="2">
    <source>
        <dbReference type="EMBL" id="ODQ76942.1"/>
    </source>
</evidence>
<gene>
    <name evidence="2" type="ORF">BABINDRAFT_163944</name>
</gene>
<protein>
    <submittedName>
        <fullName evidence="2">Uncharacterized protein</fullName>
    </submittedName>
</protein>